<dbReference type="GO" id="GO:0003677">
    <property type="term" value="F:DNA binding"/>
    <property type="evidence" value="ECO:0007669"/>
    <property type="project" value="InterPro"/>
</dbReference>
<dbReference type="PANTHER" id="PTHR11070:SF30">
    <property type="entry name" value="F-BOX DNA HELICASE 1"/>
    <property type="match status" value="1"/>
</dbReference>
<sequence length="568" mass="63005">MGHQGTIMQATQQQQSIVELGQQGVNLQVNALAGTGKTSTLVMLGNALAPRRGLYLAFNKSIAVEAQRKFPSSVKASTIHSLAFRAVGRHYAHRLEGGNGGRLNPVRLLHHYRYASVGNVPPLTRAGLVKTTLNTYLASVDPEVSVAHLPARDISRMTRAKAWGPADIAGFQATLVQDAQRLWKDMLSESSGLPMSHDGYLRLFVDSEPDLGVDFVCIDESQDSSEAMLRLLQLQPCQQIVVGDPNQTIYEWRGAISIMDRIENAQTRYLSQSFRFDNRIAGAANEVLRHLGNEVLMLGYDMDRSRLEGRGLLYRTNSGVFGALMSRGVESKQRLHVAGGVQDLRMMLDAVEQLQRGQATQHPDFIGFDNWVEVEEAAEAYAAPAELRLVVQVVSKFPMKKLRSVLDLASTVKEEDADILVSTAHKFKGREQAEIGLGSDFQLPEINPLTQEAAPKAEEDRLNYVAITRAQRQLYGAKEMIHAYIKRNEMQANIDKLADLPPLERLQAKIKLAPEVTKSTEMMEHFVRNLSKEERECLNTKPSTHDLRAVSEKPSPKPIKPMGVGPSL</sequence>
<evidence type="ECO:0000313" key="3">
    <source>
        <dbReference type="Proteomes" id="UP000253204"/>
    </source>
</evidence>
<feature type="region of interest" description="Disordered" evidence="1">
    <location>
        <begin position="538"/>
        <end position="568"/>
    </location>
</feature>
<dbReference type="GO" id="GO:0016787">
    <property type="term" value="F:hydrolase activity"/>
    <property type="evidence" value="ECO:0007669"/>
    <property type="project" value="UniProtKB-KW"/>
</dbReference>
<dbReference type="OrthoDB" id="5318045at2"/>
<dbReference type="EMBL" id="QPIJ01000001">
    <property type="protein sequence ID" value="RCV93805.1"/>
    <property type="molecule type" value="Genomic_DNA"/>
</dbReference>
<dbReference type="Proteomes" id="UP000253204">
    <property type="component" value="Unassembled WGS sequence"/>
</dbReference>
<dbReference type="GO" id="GO:0000724">
    <property type="term" value="P:double-strand break repair via homologous recombination"/>
    <property type="evidence" value="ECO:0007669"/>
    <property type="project" value="TreeGrafter"/>
</dbReference>
<proteinExistence type="predicted"/>
<accession>A0A368U9Z3</accession>
<evidence type="ECO:0000313" key="2">
    <source>
        <dbReference type="EMBL" id="RCV93805.1"/>
    </source>
</evidence>
<dbReference type="SUPFAM" id="SSF52540">
    <property type="entry name" value="P-loop containing nucleoside triphosphate hydrolases"/>
    <property type="match status" value="1"/>
</dbReference>
<reference evidence="2 3" key="1">
    <citation type="submission" date="2018-07" db="EMBL/GenBank/DDBJ databases">
        <title>Halomonas rutogse sp. nov., isolated from Lake TangqianCo on Tibetan Plateau.</title>
        <authorList>
            <person name="Lu H."/>
            <person name="Xing P."/>
            <person name="Wu Q."/>
        </authorList>
    </citation>
    <scope>NUCLEOTIDE SEQUENCE [LARGE SCALE GENOMIC DNA]</scope>
    <source>
        <strain evidence="2 3">TQ8S</strain>
    </source>
</reference>
<dbReference type="GO" id="GO:0005524">
    <property type="term" value="F:ATP binding"/>
    <property type="evidence" value="ECO:0007669"/>
    <property type="project" value="UniProtKB-KW"/>
</dbReference>
<organism evidence="2 3">
    <name type="scientific">Vreelandella rituensis</name>
    <dbReference type="NCBI Taxonomy" id="2282306"/>
    <lineage>
        <taxon>Bacteria</taxon>
        <taxon>Pseudomonadati</taxon>
        <taxon>Pseudomonadota</taxon>
        <taxon>Gammaproteobacteria</taxon>
        <taxon>Oceanospirillales</taxon>
        <taxon>Halomonadaceae</taxon>
        <taxon>Vreelandella</taxon>
    </lineage>
</organism>
<dbReference type="InterPro" id="IPR000212">
    <property type="entry name" value="DNA_helicase_UvrD/REP"/>
</dbReference>
<protein>
    <submittedName>
        <fullName evidence="2">Uncharacterized protein</fullName>
    </submittedName>
</protein>
<dbReference type="Gene3D" id="3.40.50.300">
    <property type="entry name" value="P-loop containing nucleotide triphosphate hydrolases"/>
    <property type="match status" value="2"/>
</dbReference>
<dbReference type="PANTHER" id="PTHR11070">
    <property type="entry name" value="UVRD / RECB / PCRA DNA HELICASE FAMILY MEMBER"/>
    <property type="match status" value="1"/>
</dbReference>
<feature type="compositionally biased region" description="Basic and acidic residues" evidence="1">
    <location>
        <begin position="538"/>
        <end position="555"/>
    </location>
</feature>
<dbReference type="GO" id="GO:0031297">
    <property type="term" value="P:replication fork processing"/>
    <property type="evidence" value="ECO:0007669"/>
    <property type="project" value="TreeGrafter"/>
</dbReference>
<keyword evidence="3" id="KW-1185">Reference proteome</keyword>
<comment type="caution">
    <text evidence="2">The sequence shown here is derived from an EMBL/GenBank/DDBJ whole genome shotgun (WGS) entry which is preliminary data.</text>
</comment>
<gene>
    <name evidence="2" type="ORF">DU506_01215</name>
</gene>
<dbReference type="InterPro" id="IPR027417">
    <property type="entry name" value="P-loop_NTPase"/>
</dbReference>
<dbReference type="AlphaFoldDB" id="A0A368U9Z3"/>
<dbReference type="GO" id="GO:0043138">
    <property type="term" value="F:3'-5' DNA helicase activity"/>
    <property type="evidence" value="ECO:0007669"/>
    <property type="project" value="TreeGrafter"/>
</dbReference>
<name>A0A368U9Z3_9GAMM</name>
<dbReference type="Pfam" id="PF13245">
    <property type="entry name" value="AAA_19"/>
    <property type="match status" value="1"/>
</dbReference>
<evidence type="ECO:0000256" key="1">
    <source>
        <dbReference type="SAM" id="MobiDB-lite"/>
    </source>
</evidence>